<reference evidence="6" key="1">
    <citation type="journal article" date="2014" name="Int. J. Syst. Evol. Microbiol.">
        <title>Complete genome sequence of Corynebacterium casei LMG S-19264T (=DSM 44701T), isolated from a smear-ripened cheese.</title>
        <authorList>
            <consortium name="US DOE Joint Genome Institute (JGI-PGF)"/>
            <person name="Walter F."/>
            <person name="Albersmeier A."/>
            <person name="Kalinowski J."/>
            <person name="Ruckert C."/>
        </authorList>
    </citation>
    <scope>NUCLEOTIDE SEQUENCE</scope>
    <source>
        <strain evidence="6">CGMCC 1.15448</strain>
    </source>
</reference>
<dbReference type="Gene3D" id="2.60.40.1500">
    <property type="entry name" value="Glycosyl hydrolase domain, family 39"/>
    <property type="match status" value="1"/>
</dbReference>
<evidence type="ECO:0000259" key="5">
    <source>
        <dbReference type="Pfam" id="PF01229"/>
    </source>
</evidence>
<keyword evidence="7" id="KW-1185">Reference proteome</keyword>
<comment type="caution">
    <text evidence="6">The sequence shown here is derived from an EMBL/GenBank/DDBJ whole genome shotgun (WGS) entry which is preliminary data.</text>
</comment>
<feature type="domain" description="Glycosyl hydrolases family 39 N-terminal catalytic" evidence="5">
    <location>
        <begin position="29"/>
        <end position="487"/>
    </location>
</feature>
<evidence type="ECO:0000256" key="4">
    <source>
        <dbReference type="PIRSR" id="PIRSR600514-1"/>
    </source>
</evidence>
<organism evidence="6 7">
    <name type="scientific">Puia dinghuensis</name>
    <dbReference type="NCBI Taxonomy" id="1792502"/>
    <lineage>
        <taxon>Bacteria</taxon>
        <taxon>Pseudomonadati</taxon>
        <taxon>Bacteroidota</taxon>
        <taxon>Chitinophagia</taxon>
        <taxon>Chitinophagales</taxon>
        <taxon>Chitinophagaceae</taxon>
        <taxon>Puia</taxon>
    </lineage>
</organism>
<dbReference type="InterPro" id="IPR049165">
    <property type="entry name" value="GH39_as"/>
</dbReference>
<dbReference type="EMBL" id="BMJC01000001">
    <property type="protein sequence ID" value="GGA81904.1"/>
    <property type="molecule type" value="Genomic_DNA"/>
</dbReference>
<dbReference type="Pfam" id="PF01229">
    <property type="entry name" value="Glyco_hydro_39"/>
    <property type="match status" value="1"/>
</dbReference>
<dbReference type="GO" id="GO:0005975">
    <property type="term" value="P:carbohydrate metabolic process"/>
    <property type="evidence" value="ECO:0007669"/>
    <property type="project" value="InterPro"/>
</dbReference>
<dbReference type="Proteomes" id="UP000607559">
    <property type="component" value="Unassembled WGS sequence"/>
</dbReference>
<dbReference type="SUPFAM" id="SSF51011">
    <property type="entry name" value="Glycosyl hydrolase domain"/>
    <property type="match status" value="1"/>
</dbReference>
<gene>
    <name evidence="6" type="primary">xynB2</name>
    <name evidence="6" type="ORF">GCM10011511_01070</name>
</gene>
<protein>
    <submittedName>
        <fullName evidence="6">Beta-xylosidase</fullName>
    </submittedName>
</protein>
<dbReference type="InterPro" id="IPR000514">
    <property type="entry name" value="Glyco_hydro_39"/>
</dbReference>
<name>A0A8J2U6H7_9BACT</name>
<dbReference type="InterPro" id="IPR051923">
    <property type="entry name" value="Glycosyl_Hydrolase_39"/>
</dbReference>
<evidence type="ECO:0000256" key="1">
    <source>
        <dbReference type="ARBA" id="ARBA00008875"/>
    </source>
</evidence>
<dbReference type="PROSITE" id="PS01027">
    <property type="entry name" value="GLYCOSYL_HYDROL_F39"/>
    <property type="match status" value="1"/>
</dbReference>
<dbReference type="SUPFAM" id="SSF51445">
    <property type="entry name" value="(Trans)glycosidases"/>
    <property type="match status" value="1"/>
</dbReference>
<keyword evidence="2" id="KW-0378">Hydrolase</keyword>
<dbReference type="PRINTS" id="PR00745">
    <property type="entry name" value="GLHYDRLASE39"/>
</dbReference>
<sequence>MAVLSFCCSGPTIAQQSKLSGPEMPQRLISADFTRMEGKFNTMFNECVGAGRANEGLRADWQQQLAYVRKECGFKYIRMHGLLSDDMAVYQEDKNGKPVYNFMYIDVLFDFLHSIGMKPFVELGFMPSGLASGSKTIFWWRGNVTPPRDYEKWGALVRNLALHFTERYGADEVKTWYFEVWNEPNLDGFWAGTQQDYFKLYTYSAKAIKSVNPAYRVGGPATAGAAWEPEMIEYCHRNNVPLDFISTHSYGVKQGYLDEFGNSGTVLDKNPMSVSGDVIQSRREIAHSPMPGLELHYTEWSSSYTPADPLHDSYHEASYVLQKLKQVGKAANSMSYWVFTDIFEEPGPRFTPFHGGFGMLTIQGINKPVFYAYKFMNQLGDMELKNSDSSSWLCRDSAGNMQALIWDFTNTHPGDSVHNQKYYIRDLPAKPKGKLKVRVENVPAGMYSLELYRVGYKCNDAYSTYLSLGRPAQLSSRQVEAIKSLNDGSPILKEIVEIRNGAPFVKDWEIRENDVFLLNLIKL</sequence>
<dbReference type="PANTHER" id="PTHR12631:SF10">
    <property type="entry name" value="BETA-XYLOSIDASE-LIKE PROTEIN-RELATED"/>
    <property type="match status" value="1"/>
</dbReference>
<dbReference type="AlphaFoldDB" id="A0A8J2U6H7"/>
<evidence type="ECO:0000313" key="6">
    <source>
        <dbReference type="EMBL" id="GGA81904.1"/>
    </source>
</evidence>
<reference evidence="6" key="2">
    <citation type="submission" date="2020-09" db="EMBL/GenBank/DDBJ databases">
        <authorList>
            <person name="Sun Q."/>
            <person name="Zhou Y."/>
        </authorList>
    </citation>
    <scope>NUCLEOTIDE SEQUENCE</scope>
    <source>
        <strain evidence="6">CGMCC 1.15448</strain>
    </source>
</reference>
<proteinExistence type="inferred from homology"/>
<evidence type="ECO:0000256" key="3">
    <source>
        <dbReference type="ARBA" id="ARBA00023295"/>
    </source>
</evidence>
<dbReference type="GO" id="GO:0004553">
    <property type="term" value="F:hydrolase activity, hydrolyzing O-glycosyl compounds"/>
    <property type="evidence" value="ECO:0007669"/>
    <property type="project" value="InterPro"/>
</dbReference>
<dbReference type="InterPro" id="IPR017853">
    <property type="entry name" value="GH"/>
</dbReference>
<evidence type="ECO:0000256" key="2">
    <source>
        <dbReference type="ARBA" id="ARBA00022801"/>
    </source>
</evidence>
<dbReference type="Gene3D" id="3.20.20.80">
    <property type="entry name" value="Glycosidases"/>
    <property type="match status" value="1"/>
</dbReference>
<keyword evidence="3" id="KW-0326">Glycosidase</keyword>
<dbReference type="PANTHER" id="PTHR12631">
    <property type="entry name" value="ALPHA-L-IDURONIDASE"/>
    <property type="match status" value="1"/>
</dbReference>
<feature type="active site" description="Proton donor" evidence="4">
    <location>
        <position position="183"/>
    </location>
</feature>
<accession>A0A8J2U6H7</accession>
<comment type="similarity">
    <text evidence="1">Belongs to the glycosyl hydrolase 39 family.</text>
</comment>
<dbReference type="InterPro" id="IPR049166">
    <property type="entry name" value="GH39_cat"/>
</dbReference>
<evidence type="ECO:0000313" key="7">
    <source>
        <dbReference type="Proteomes" id="UP000607559"/>
    </source>
</evidence>